<dbReference type="AlphaFoldDB" id="A0A934K7V6"/>
<dbReference type="GO" id="GO:0005737">
    <property type="term" value="C:cytoplasm"/>
    <property type="evidence" value="ECO:0007669"/>
    <property type="project" value="TreeGrafter"/>
</dbReference>
<dbReference type="Proteomes" id="UP000612893">
    <property type="component" value="Unassembled WGS sequence"/>
</dbReference>
<accession>A0A934K7V6</accession>
<comment type="caution">
    <text evidence="1">The sequence shown here is derived from an EMBL/GenBank/DDBJ whole genome shotgun (WGS) entry which is preliminary data.</text>
</comment>
<reference evidence="1" key="1">
    <citation type="submission" date="2020-10" db="EMBL/GenBank/DDBJ databases">
        <title>Ca. Dormibacterota MAGs.</title>
        <authorList>
            <person name="Montgomery K."/>
        </authorList>
    </citation>
    <scope>NUCLEOTIDE SEQUENCE [LARGE SCALE GENOMIC DNA]</scope>
    <source>
        <strain evidence="1">SC8812_S17_10</strain>
    </source>
</reference>
<dbReference type="InterPro" id="IPR003462">
    <property type="entry name" value="ODC_Mu_crystall"/>
</dbReference>
<name>A0A934K7V6_9BACT</name>
<dbReference type="InterPro" id="IPR036291">
    <property type="entry name" value="NAD(P)-bd_dom_sf"/>
</dbReference>
<evidence type="ECO:0000313" key="2">
    <source>
        <dbReference type="Proteomes" id="UP000612893"/>
    </source>
</evidence>
<dbReference type="PANTHER" id="PTHR13812">
    <property type="entry name" value="KETIMINE REDUCTASE MU-CRYSTALLIN"/>
    <property type="match status" value="1"/>
</dbReference>
<dbReference type="PIRSF" id="PIRSF001439">
    <property type="entry name" value="CryM"/>
    <property type="match status" value="1"/>
</dbReference>
<keyword evidence="2" id="KW-1185">Reference proteome</keyword>
<dbReference type="PANTHER" id="PTHR13812:SF19">
    <property type="entry name" value="KETIMINE REDUCTASE MU-CRYSTALLIN"/>
    <property type="match status" value="1"/>
</dbReference>
<evidence type="ECO:0000313" key="1">
    <source>
        <dbReference type="EMBL" id="MBJ7597248.1"/>
    </source>
</evidence>
<protein>
    <submittedName>
        <fullName evidence="1">Ornithine cyclodeaminase family protein</fullName>
    </submittedName>
</protein>
<dbReference type="EMBL" id="JAEKNR010000049">
    <property type="protein sequence ID" value="MBJ7597248.1"/>
    <property type="molecule type" value="Genomic_DNA"/>
</dbReference>
<dbReference type="Gene3D" id="3.40.50.720">
    <property type="entry name" value="NAD(P)-binding Rossmann-like Domain"/>
    <property type="match status" value="1"/>
</dbReference>
<gene>
    <name evidence="1" type="ORF">JF922_04065</name>
</gene>
<sequence length="312" mass="32303">MLILGESDVQRLLDLDELVDALAAAFVELSEGRTSVPPRVAARTGSGLLAAMPGYLPGAGLGAKLVTVFPGNHAAGLPSHLALITLFDDATGRALAVMDGTYITAVRTAAGSALSARLLARPDSAVLTILGAGVQGETHLRALQRVRTFQEVRIASRNPDHAAALASTSPRARPIRSFEEAVRGADVVCCCTDAGEPIIAFDWLSPGTHVTSVGSNQGGPELDADTVRRGRLFVESRVGFQPPPAGSAELAGLDPDQGTELGEVVAGRAAARENVEQITVYKSMGHAVEDTAAAALVYREAVRQGAGQTVAL</sequence>
<dbReference type="Gene3D" id="3.30.1780.10">
    <property type="entry name" value="ornithine cyclodeaminase, domain 1"/>
    <property type="match status" value="1"/>
</dbReference>
<dbReference type="InterPro" id="IPR023401">
    <property type="entry name" value="ODC_N"/>
</dbReference>
<dbReference type="SUPFAM" id="SSF51735">
    <property type="entry name" value="NAD(P)-binding Rossmann-fold domains"/>
    <property type="match status" value="1"/>
</dbReference>
<proteinExistence type="predicted"/>
<organism evidence="1 2">
    <name type="scientific">Candidatus Nephthysia bennettiae</name>
    <dbReference type="NCBI Taxonomy" id="3127016"/>
    <lineage>
        <taxon>Bacteria</taxon>
        <taxon>Bacillati</taxon>
        <taxon>Candidatus Dormiibacterota</taxon>
        <taxon>Candidatus Dormibacteria</taxon>
        <taxon>Candidatus Dormibacterales</taxon>
        <taxon>Candidatus Dormibacteraceae</taxon>
        <taxon>Candidatus Nephthysia</taxon>
    </lineage>
</organism>
<dbReference type="Pfam" id="PF02423">
    <property type="entry name" value="OCD_Mu_crystall"/>
    <property type="match status" value="1"/>
</dbReference>